<dbReference type="Gene3D" id="3.30.70.2450">
    <property type="match status" value="1"/>
</dbReference>
<dbReference type="PRINTS" id="PR00420">
    <property type="entry name" value="RNGMNOXGNASE"/>
</dbReference>
<gene>
    <name evidence="4" type="ORF">JQX08_10055</name>
</gene>
<dbReference type="Gene3D" id="3.50.50.60">
    <property type="entry name" value="FAD/NAD(P)-binding domain"/>
    <property type="match status" value="1"/>
</dbReference>
<dbReference type="InterPro" id="IPR036188">
    <property type="entry name" value="FAD/NAD-bd_sf"/>
</dbReference>
<keyword evidence="2" id="KW-0520">NAD</keyword>
<evidence type="ECO:0000256" key="2">
    <source>
        <dbReference type="ARBA" id="ARBA00023027"/>
    </source>
</evidence>
<organism evidence="4 5">
    <name type="scientific">Zestomonas insulae</name>
    <dbReference type="NCBI Taxonomy" id="2809017"/>
    <lineage>
        <taxon>Bacteria</taxon>
        <taxon>Pseudomonadati</taxon>
        <taxon>Pseudomonadota</taxon>
        <taxon>Gammaproteobacteria</taxon>
        <taxon>Pseudomonadales</taxon>
        <taxon>Pseudomonadaceae</taxon>
        <taxon>Zestomonas</taxon>
    </lineage>
</organism>
<comment type="caution">
    <text evidence="4">The sequence shown here is derived from an EMBL/GenBank/DDBJ whole genome shotgun (WGS) entry which is preliminary data.</text>
</comment>
<keyword evidence="5" id="KW-1185">Reference proteome</keyword>
<dbReference type="RefSeq" id="WP_205348248.1">
    <property type="nucleotide sequence ID" value="NZ_JAFEUP010000003.1"/>
</dbReference>
<dbReference type="PANTHER" id="PTHR43476">
    <property type="entry name" value="3-(3-HYDROXY-PHENYL)PROPIONATE/3-HYDROXYCINNAMIC ACID HYDROXYLASE"/>
    <property type="match status" value="1"/>
</dbReference>
<dbReference type="SUPFAM" id="SSF51905">
    <property type="entry name" value="FAD/NAD(P)-binding domain"/>
    <property type="match status" value="1"/>
</dbReference>
<accession>A0ABS2IE57</accession>
<evidence type="ECO:0000313" key="4">
    <source>
        <dbReference type="EMBL" id="MBM7061050.1"/>
    </source>
</evidence>
<dbReference type="GO" id="GO:0004497">
    <property type="term" value="F:monooxygenase activity"/>
    <property type="evidence" value="ECO:0007669"/>
    <property type="project" value="UniProtKB-KW"/>
</dbReference>
<evidence type="ECO:0000313" key="5">
    <source>
        <dbReference type="Proteomes" id="UP000717995"/>
    </source>
</evidence>
<dbReference type="Proteomes" id="UP000717995">
    <property type="component" value="Unassembled WGS sequence"/>
</dbReference>
<feature type="domain" description="FAD-binding" evidence="3">
    <location>
        <begin position="4"/>
        <end position="334"/>
    </location>
</feature>
<protein>
    <submittedName>
        <fullName evidence="4">FAD-dependent monooxygenase</fullName>
    </submittedName>
</protein>
<reference evidence="4 5" key="1">
    <citation type="submission" date="2021-02" db="EMBL/GenBank/DDBJ databases">
        <authorList>
            <person name="Lee D.-H."/>
        </authorList>
    </citation>
    <scope>NUCLEOTIDE SEQUENCE [LARGE SCALE GENOMIC DNA]</scope>
    <source>
        <strain evidence="4 5">UL073</strain>
    </source>
</reference>
<proteinExistence type="predicted"/>
<dbReference type="PANTHER" id="PTHR43476:SF4">
    <property type="entry name" value="BLR0106 PROTEIN"/>
    <property type="match status" value="1"/>
</dbReference>
<dbReference type="InterPro" id="IPR050631">
    <property type="entry name" value="PheA/TfdB_FAD_monoxygenase"/>
</dbReference>
<dbReference type="EMBL" id="JAFEUP010000003">
    <property type="protein sequence ID" value="MBM7061050.1"/>
    <property type="molecule type" value="Genomic_DNA"/>
</dbReference>
<dbReference type="InterPro" id="IPR002938">
    <property type="entry name" value="FAD-bd"/>
</dbReference>
<evidence type="ECO:0000259" key="3">
    <source>
        <dbReference type="Pfam" id="PF01494"/>
    </source>
</evidence>
<keyword evidence="4" id="KW-0503">Monooxygenase</keyword>
<sequence length="398" mass="45086">MSESKVIVVGAGPTGLITALGLAKSGVDVTVIEREPAIVNSPRAMVYHWSVVAGLDRLGIREDAEKLGFRKQDYCYLVFGTREKIEWSLKDLEPHTPYAYNLHLGQDKLAEVALAHLLRLPNAQVIWNTKVVGLQQDEKSVTLTAEQDGQSRTFTADRVVAADGARSRVRELLDIEFEGITWPERFVATNIRYDFEKHGYARSTLMIDSKYGAIIAKIDDTGLWRCTYCESADLPEDKVLERMPEFFKVILPGVTNYELVQYSPYRMHQRAAERFRVGRVILAGDAAHATNPTGGLGLTSGLFDAYALYPTLTAVMRGDADESVLDQWAEERKEKFLKIASPQASENKRLIYHSDDPKRLEEDLVRLRRLASDKDFRLERLLFSRQLETQPSVPNRYF</sequence>
<dbReference type="Pfam" id="PF01494">
    <property type="entry name" value="FAD_binding_3"/>
    <property type="match status" value="1"/>
</dbReference>
<name>A0ABS2IE57_9GAMM</name>
<keyword evidence="1" id="KW-0560">Oxidoreductase</keyword>
<evidence type="ECO:0000256" key="1">
    <source>
        <dbReference type="ARBA" id="ARBA00023002"/>
    </source>
</evidence>